<dbReference type="SMART" id="SM00454">
    <property type="entry name" value="SAM"/>
    <property type="match status" value="1"/>
</dbReference>
<proteinExistence type="inferred from homology"/>
<dbReference type="Gene3D" id="1.10.150.50">
    <property type="entry name" value="Transcription Factor, Ets-1"/>
    <property type="match status" value="1"/>
</dbReference>
<feature type="domain" description="K Homology" evidence="4">
    <location>
        <begin position="319"/>
        <end position="390"/>
    </location>
</feature>
<evidence type="ECO:0000256" key="1">
    <source>
        <dbReference type="ARBA" id="ARBA00007662"/>
    </source>
</evidence>
<comment type="caution">
    <text evidence="6">The sequence shown here is derived from an EMBL/GenBank/DDBJ whole genome shotgun (WGS) entry which is preliminary data.</text>
</comment>
<dbReference type="CDD" id="cd22421">
    <property type="entry name" value="KH-I_BICC1_rpt2"/>
    <property type="match status" value="1"/>
</dbReference>
<reference evidence="6 7" key="1">
    <citation type="submission" date="2021-06" db="EMBL/GenBank/DDBJ databases">
        <title>Caerostris darwini draft genome.</title>
        <authorList>
            <person name="Kono N."/>
            <person name="Arakawa K."/>
        </authorList>
    </citation>
    <scope>NUCLEOTIDE SEQUENCE [LARGE SCALE GENOMIC DNA]</scope>
</reference>
<keyword evidence="3" id="KW-0694">RNA-binding</keyword>
<organism evidence="6 7">
    <name type="scientific">Caerostris darwini</name>
    <dbReference type="NCBI Taxonomy" id="1538125"/>
    <lineage>
        <taxon>Eukaryota</taxon>
        <taxon>Metazoa</taxon>
        <taxon>Ecdysozoa</taxon>
        <taxon>Arthropoda</taxon>
        <taxon>Chelicerata</taxon>
        <taxon>Arachnida</taxon>
        <taxon>Araneae</taxon>
        <taxon>Araneomorphae</taxon>
        <taxon>Entelegynae</taxon>
        <taxon>Araneoidea</taxon>
        <taxon>Araneidae</taxon>
        <taxon>Caerostris</taxon>
    </lineage>
</organism>
<feature type="domain" description="SAM" evidence="5">
    <location>
        <begin position="765"/>
        <end position="830"/>
    </location>
</feature>
<evidence type="ECO:0000259" key="5">
    <source>
        <dbReference type="SMART" id="SM00454"/>
    </source>
</evidence>
<dbReference type="AlphaFoldDB" id="A0AAV4UYH4"/>
<dbReference type="InterPro" id="IPR036612">
    <property type="entry name" value="KH_dom_type_1_sf"/>
</dbReference>
<dbReference type="SMART" id="SM00322">
    <property type="entry name" value="KH"/>
    <property type="match status" value="3"/>
</dbReference>
<dbReference type="PANTHER" id="PTHR10627">
    <property type="entry name" value="SCP160"/>
    <property type="match status" value="1"/>
</dbReference>
<dbReference type="SUPFAM" id="SSF47769">
    <property type="entry name" value="SAM/Pointed domain"/>
    <property type="match status" value="1"/>
</dbReference>
<accession>A0AAV4UYH4</accession>
<dbReference type="GO" id="GO:0005737">
    <property type="term" value="C:cytoplasm"/>
    <property type="evidence" value="ECO:0007669"/>
    <property type="project" value="TreeGrafter"/>
</dbReference>
<dbReference type="InterPro" id="IPR047554">
    <property type="entry name" value="BICC1_KH-I_rpt2"/>
</dbReference>
<keyword evidence="7" id="KW-1185">Reference proteome</keyword>
<evidence type="ECO:0000313" key="6">
    <source>
        <dbReference type="EMBL" id="GIY62673.1"/>
    </source>
</evidence>
<evidence type="ECO:0000256" key="3">
    <source>
        <dbReference type="PROSITE-ProRule" id="PRU00117"/>
    </source>
</evidence>
<gene>
    <name evidence="6" type="primary">bicc1-a</name>
    <name evidence="6" type="ORF">CDAR_9091</name>
</gene>
<feature type="domain" description="K Homology" evidence="4">
    <location>
        <begin position="82"/>
        <end position="156"/>
    </location>
</feature>
<dbReference type="Gene3D" id="3.30.310.270">
    <property type="match status" value="2"/>
</dbReference>
<dbReference type="GO" id="GO:0010468">
    <property type="term" value="P:regulation of gene expression"/>
    <property type="evidence" value="ECO:0007669"/>
    <property type="project" value="UniProtKB-ARBA"/>
</dbReference>
<dbReference type="InterPro" id="IPR001660">
    <property type="entry name" value="SAM"/>
</dbReference>
<dbReference type="PANTHER" id="PTHR10627:SF69">
    <property type="entry name" value="PROTEIN BICAUDAL C"/>
    <property type="match status" value="1"/>
</dbReference>
<dbReference type="SUPFAM" id="SSF54791">
    <property type="entry name" value="Eukaryotic type KH-domain (KH-domain type I)"/>
    <property type="match status" value="2"/>
</dbReference>
<comment type="similarity">
    <text evidence="1">Belongs to the BicC family.</text>
</comment>
<dbReference type="InterPro" id="IPR004087">
    <property type="entry name" value="KH_dom"/>
</dbReference>
<evidence type="ECO:0000256" key="2">
    <source>
        <dbReference type="ARBA" id="ARBA00022737"/>
    </source>
</evidence>
<evidence type="ECO:0000313" key="7">
    <source>
        <dbReference type="Proteomes" id="UP001054837"/>
    </source>
</evidence>
<dbReference type="Pfam" id="PF00536">
    <property type="entry name" value="SAM_1"/>
    <property type="match status" value="1"/>
</dbReference>
<dbReference type="InterPro" id="IPR004088">
    <property type="entry name" value="KH_dom_type_1"/>
</dbReference>
<evidence type="ECO:0000259" key="4">
    <source>
        <dbReference type="SMART" id="SM00322"/>
    </source>
</evidence>
<sequence length="858" mass="97524">MQIQSDESLAGDIWSGGAIPGTPSRSFSGNAFGQECITFPGRDVMDGWVTLGHVMVCCYKKLGLLSKWTLEFHYASQCRRNLNMEIIIKLDRLKLPNASSSAAENIFQEISKETGAVLLWESGTKTFPIRKEPCIKIAGTEENVKKAREMLLERMEVQSNRVVMKMEVTHLEHPSLIGKGGKLIKKVMETTGCHIHFPDANKSSVFEKKNQVSIYGDPINVERARVMIRALIPIQIYFEIPKMKVIESNGLSPIHPGFDCLPPESKFLGNFNGLFLYSAPGHKCNIVIIRCTQDQFPSRRKVITMLMELICCTNGANLPSVHMVTDIMQQNHTFVKGNKNSNIEEIQKRTGAKIIFNDQNCSKSERRSVTMTGSLDSVYMAWQEIMNFLPVSVSFDINATRETNGEYMDFLRDLGIILFSRPNPKYYIKNVTLKGPEKFSKQMLQYRQHLLHLPSLCFKADIEDINLASDFLSTLNDYFQSAVINSIPASVSNFTNRNIGYDTLQQLTQALNSTVARNPPARKSIPSRSLLINGTMINNDQFTEKSFYNSGTEDYKLQPETFRQLLEQSNKTLSPGKASPNDGCYWKSSLVENSNTQEHMLSNNNWIKNIPYENAMRVERTHGQPTNKQSNESSELCQSVFLKDENGDIALAEDYYRKKVMAARAMRRPIESTESAQVPTSLWAGYGFSQSMPAAVIKDSLDSANQYSHFQFNSCSSNSSSEDSESWENVVMKDYRDGDIWSNKKEATFSHSNYFDFLRNMHLPYDSTTKDILPELLWQRGLHKYIDTFTKEEIDFQTFLLLTDDDLQTMGIPHQARVKLVCLIRELQETRMQCKTFDAAPGAERKSSFDRLDNQQIC</sequence>
<dbReference type="EMBL" id="BPLQ01012117">
    <property type="protein sequence ID" value="GIY62673.1"/>
    <property type="molecule type" value="Genomic_DNA"/>
</dbReference>
<keyword evidence="2" id="KW-0677">Repeat</keyword>
<dbReference type="InterPro" id="IPR047549">
    <property type="entry name" value="BICC1_KH-I_rpt1"/>
</dbReference>
<name>A0AAV4UYH4_9ARAC</name>
<dbReference type="Pfam" id="PF00013">
    <property type="entry name" value="KH_1"/>
    <property type="match status" value="2"/>
</dbReference>
<dbReference type="Proteomes" id="UP001054837">
    <property type="component" value="Unassembled WGS sequence"/>
</dbReference>
<dbReference type="PROSITE" id="PS50084">
    <property type="entry name" value="KH_TYPE_1"/>
    <property type="match status" value="2"/>
</dbReference>
<dbReference type="InterPro" id="IPR013761">
    <property type="entry name" value="SAM/pointed_sf"/>
</dbReference>
<dbReference type="GO" id="GO:0003723">
    <property type="term" value="F:RNA binding"/>
    <property type="evidence" value="ECO:0007669"/>
    <property type="project" value="UniProtKB-UniRule"/>
</dbReference>
<protein>
    <submittedName>
        <fullName evidence="6">Protein bicaudal C homolog 1-A</fullName>
    </submittedName>
</protein>
<dbReference type="Pfam" id="PF24234">
    <property type="entry name" value="KH_BICC1_1st"/>
    <property type="match status" value="1"/>
</dbReference>
<feature type="domain" description="K Homology" evidence="4">
    <location>
        <begin position="160"/>
        <end position="233"/>
    </location>
</feature>